<accession>A0A9Q6F3I3</accession>
<gene>
    <name evidence="1" type="ORF">CUU63_01280</name>
</gene>
<evidence type="ECO:0000313" key="2">
    <source>
        <dbReference type="Proteomes" id="UP000234803"/>
    </source>
</evidence>
<comment type="caution">
    <text evidence="1">The sequence shown here is derived from an EMBL/GenBank/DDBJ whole genome shotgun (WGS) entry which is preliminary data.</text>
</comment>
<dbReference type="EMBL" id="PGUV01000001">
    <property type="protein sequence ID" value="PLS09965.1"/>
    <property type="molecule type" value="Genomic_DNA"/>
</dbReference>
<organism evidence="1 2">
    <name type="scientific">Bacillus halotolerans</name>
    <dbReference type="NCBI Taxonomy" id="260554"/>
    <lineage>
        <taxon>Bacteria</taxon>
        <taxon>Bacillati</taxon>
        <taxon>Bacillota</taxon>
        <taxon>Bacilli</taxon>
        <taxon>Bacillales</taxon>
        <taxon>Bacillaceae</taxon>
        <taxon>Bacillus</taxon>
    </lineage>
</organism>
<proteinExistence type="predicted"/>
<sequence>MIVILIALIFGMIVIYQSARSTASENKGRHRADSGFFGFSDGDSRHDGCGSDGGFGDSGCDGGGGGGD</sequence>
<protein>
    <submittedName>
        <fullName evidence="1">Uncharacterized protein</fullName>
    </submittedName>
</protein>
<name>A0A9Q6F3I3_9BACI</name>
<dbReference type="AlphaFoldDB" id="A0A9Q6F3I3"/>
<dbReference type="Proteomes" id="UP000234803">
    <property type="component" value="Unassembled WGS sequence"/>
</dbReference>
<reference evidence="1 2" key="1">
    <citation type="submission" date="2017-12" db="EMBL/GenBank/DDBJ databases">
        <title>Comparative Functional Genomics of Dry Heat Resistant strains isolated from the Viking Spacecraft.</title>
        <authorList>
            <person name="Seuylemezian A."/>
            <person name="Cooper K."/>
            <person name="Vaishampayan P."/>
        </authorList>
    </citation>
    <scope>NUCLEOTIDE SEQUENCE [LARGE SCALE GENOMIC DNA]</scope>
    <source>
        <strain evidence="1 2">V48-19</strain>
    </source>
</reference>
<evidence type="ECO:0000313" key="1">
    <source>
        <dbReference type="EMBL" id="PLS09965.1"/>
    </source>
</evidence>